<comment type="caution">
    <text evidence="5">The sequence shown here is derived from an EMBL/GenBank/DDBJ whole genome shotgun (WGS) entry which is preliminary data.</text>
</comment>
<dbReference type="EMBL" id="JAAGAX010000016">
    <property type="protein sequence ID" value="KAF2288409.1"/>
    <property type="molecule type" value="Genomic_DNA"/>
</dbReference>
<comment type="similarity">
    <text evidence="1 3">Belongs to the sulfotransferase 1 family.</text>
</comment>
<organism evidence="5 6">
    <name type="scientific">Hevea brasiliensis</name>
    <name type="common">Para rubber tree</name>
    <name type="synonym">Siphonia brasiliensis</name>
    <dbReference type="NCBI Taxonomy" id="3981"/>
    <lineage>
        <taxon>Eukaryota</taxon>
        <taxon>Viridiplantae</taxon>
        <taxon>Streptophyta</taxon>
        <taxon>Embryophyta</taxon>
        <taxon>Tracheophyta</taxon>
        <taxon>Spermatophyta</taxon>
        <taxon>Magnoliopsida</taxon>
        <taxon>eudicotyledons</taxon>
        <taxon>Gunneridae</taxon>
        <taxon>Pentapetalae</taxon>
        <taxon>rosids</taxon>
        <taxon>fabids</taxon>
        <taxon>Malpighiales</taxon>
        <taxon>Euphorbiaceae</taxon>
        <taxon>Crotonoideae</taxon>
        <taxon>Micrandreae</taxon>
        <taxon>Hevea</taxon>
    </lineage>
</organism>
<keyword evidence="6" id="KW-1185">Reference proteome</keyword>
<accession>A0A6A6KLU9</accession>
<evidence type="ECO:0000313" key="6">
    <source>
        <dbReference type="Proteomes" id="UP000467840"/>
    </source>
</evidence>
<dbReference type="Pfam" id="PF00685">
    <property type="entry name" value="Sulfotransfer_1"/>
    <property type="match status" value="1"/>
</dbReference>
<dbReference type="Gene3D" id="3.40.50.300">
    <property type="entry name" value="P-loop containing nucleotide triphosphate hydrolases"/>
    <property type="match status" value="1"/>
</dbReference>
<evidence type="ECO:0000256" key="1">
    <source>
        <dbReference type="ARBA" id="ARBA00005771"/>
    </source>
</evidence>
<gene>
    <name evidence="5" type="ORF">GH714_007273</name>
</gene>
<dbReference type="InterPro" id="IPR000863">
    <property type="entry name" value="Sulfotransferase_dom"/>
</dbReference>
<dbReference type="Proteomes" id="UP000467840">
    <property type="component" value="Chromosome 8"/>
</dbReference>
<dbReference type="SUPFAM" id="SSF52540">
    <property type="entry name" value="P-loop containing nucleoside triphosphate hydrolases"/>
    <property type="match status" value="1"/>
</dbReference>
<evidence type="ECO:0000313" key="5">
    <source>
        <dbReference type="EMBL" id="KAF2288409.1"/>
    </source>
</evidence>
<keyword evidence="2 3" id="KW-0808">Transferase</keyword>
<reference evidence="5 6" key="1">
    <citation type="journal article" date="2020" name="Mol. Plant">
        <title>The Chromosome-Based Rubber Tree Genome Provides New Insights into Spurge Genome Evolution and Rubber Biosynthesis.</title>
        <authorList>
            <person name="Liu J."/>
            <person name="Shi C."/>
            <person name="Shi C.C."/>
            <person name="Li W."/>
            <person name="Zhang Q.J."/>
            <person name="Zhang Y."/>
            <person name="Li K."/>
            <person name="Lu H.F."/>
            <person name="Shi C."/>
            <person name="Zhu S.T."/>
            <person name="Xiao Z.Y."/>
            <person name="Nan H."/>
            <person name="Yue Y."/>
            <person name="Zhu X.G."/>
            <person name="Wu Y."/>
            <person name="Hong X.N."/>
            <person name="Fan G.Y."/>
            <person name="Tong Y."/>
            <person name="Zhang D."/>
            <person name="Mao C.L."/>
            <person name="Liu Y.L."/>
            <person name="Hao S.J."/>
            <person name="Liu W.Q."/>
            <person name="Lv M.Q."/>
            <person name="Zhang H.B."/>
            <person name="Liu Y."/>
            <person name="Hu-Tang G.R."/>
            <person name="Wang J.P."/>
            <person name="Wang J.H."/>
            <person name="Sun Y.H."/>
            <person name="Ni S.B."/>
            <person name="Chen W.B."/>
            <person name="Zhang X.C."/>
            <person name="Jiao Y.N."/>
            <person name="Eichler E.E."/>
            <person name="Li G.H."/>
            <person name="Liu X."/>
            <person name="Gao L.Z."/>
        </authorList>
    </citation>
    <scope>NUCLEOTIDE SEQUENCE [LARGE SCALE GENOMIC DNA]</scope>
    <source>
        <strain evidence="6">cv. GT1</strain>
        <tissue evidence="5">Leaf</tissue>
    </source>
</reference>
<evidence type="ECO:0000259" key="4">
    <source>
        <dbReference type="Pfam" id="PF00685"/>
    </source>
</evidence>
<dbReference type="EC" id="2.8.2.-" evidence="3"/>
<feature type="domain" description="Sulfotransferase" evidence="4">
    <location>
        <begin position="167"/>
        <end position="427"/>
    </location>
</feature>
<dbReference type="AlphaFoldDB" id="A0A6A6KLU9"/>
<evidence type="ECO:0000256" key="2">
    <source>
        <dbReference type="ARBA" id="ARBA00022679"/>
    </source>
</evidence>
<protein>
    <recommendedName>
        <fullName evidence="3">Sulfotransferase</fullName>
        <ecNumber evidence="3">2.8.2.-</ecNumber>
    </recommendedName>
</protein>
<dbReference type="PANTHER" id="PTHR11783">
    <property type="entry name" value="SULFOTRANSFERASE SULT"/>
    <property type="match status" value="1"/>
</dbReference>
<sequence length="434" mass="50123">MRNFVKELFLTGLTGIMFWGTGKQAFNFGESNCLSNMRIYRMITSPMSREWQSSWVALSHGRRKTRIGEKVVDLCSFEFLSNLEVNKSKKHTSAAGPFRIENNAFFRRGTSASSTNHTKYKEIISTLPRIEGRWRQSLQLHEYQGFWFGQNILEGIMSAQEHLKAQPTDIFICSHPKSGTTWLKALSFAILTRKRFSYSSTNPLLSELPHDVMPFIDISAFTDITSRDPELPLLSTHMPYTSLPKSIVEGKCKIIYICRDPKDLFISLWHFTSKLRGTRAETFPLEEACQKFCEGLHNYGPYWDHVLGYWKASLQFPERMLFIKYEDLQNDTFSYVKRMAEFMGCPFSMEEERQGLVQKVVDLCSFEILSNLEVNKSKKHSSAARQYLKIEKRAFFRKGKVGDWENYLTAEMAATIDQITEQKFCGSGLSFKAP</sequence>
<proteinExistence type="inferred from homology"/>
<dbReference type="InterPro" id="IPR027417">
    <property type="entry name" value="P-loop_NTPase"/>
</dbReference>
<dbReference type="GO" id="GO:0008146">
    <property type="term" value="F:sulfotransferase activity"/>
    <property type="evidence" value="ECO:0007669"/>
    <property type="project" value="InterPro"/>
</dbReference>
<evidence type="ECO:0000256" key="3">
    <source>
        <dbReference type="RuleBase" id="RU361155"/>
    </source>
</evidence>
<name>A0A6A6KLU9_HEVBR</name>